<dbReference type="AlphaFoldDB" id="A0AB34IKE9"/>
<evidence type="ECO:0000313" key="2">
    <source>
        <dbReference type="EMBL" id="KAL1499378.1"/>
    </source>
</evidence>
<evidence type="ECO:0000256" key="1">
    <source>
        <dbReference type="SAM" id="MobiDB-lite"/>
    </source>
</evidence>
<proteinExistence type="predicted"/>
<name>A0AB34IKE9_PRYPA</name>
<comment type="caution">
    <text evidence="2">The sequence shown here is derived from an EMBL/GenBank/DDBJ whole genome shotgun (WGS) entry which is preliminary data.</text>
</comment>
<evidence type="ECO:0000313" key="3">
    <source>
        <dbReference type="Proteomes" id="UP001515480"/>
    </source>
</evidence>
<dbReference type="EMBL" id="JBGBPQ010000025">
    <property type="protein sequence ID" value="KAL1499378.1"/>
    <property type="molecule type" value="Genomic_DNA"/>
</dbReference>
<accession>A0AB34IKE9</accession>
<reference evidence="2 3" key="1">
    <citation type="journal article" date="2024" name="Science">
        <title>Giant polyketide synthase enzymes in the biosynthesis of giant marine polyether toxins.</title>
        <authorList>
            <person name="Fallon T.R."/>
            <person name="Shende V.V."/>
            <person name="Wierzbicki I.H."/>
            <person name="Pendleton A.L."/>
            <person name="Watervoot N.F."/>
            <person name="Auber R.P."/>
            <person name="Gonzalez D.J."/>
            <person name="Wisecaver J.H."/>
            <person name="Moore B.S."/>
        </authorList>
    </citation>
    <scope>NUCLEOTIDE SEQUENCE [LARGE SCALE GENOMIC DNA]</scope>
    <source>
        <strain evidence="2 3">12B1</strain>
    </source>
</reference>
<feature type="compositionally biased region" description="Low complexity" evidence="1">
    <location>
        <begin position="55"/>
        <end position="66"/>
    </location>
</feature>
<sequence length="401" mass="43225">MAPAYVRAACAAAAAAAFLAVCCSAGALVATKLARPRPSPHAAPPTPPRRRAAAPRRFAGAAGTSPPLLPPSPSLPSPRGSPRRRRPSAGCNSLACCPTGLYNQGWDGYRLADMLQSRYQRHTAAGAAYHLKHFPRSLVARFLRHYKAPSRPGAAGSDGYERVTRRRCHRGANLSSFPLLTASCAAPGVPPHLQCCAYARPVPALVDLLRREPARRPLRPPAAAVHVRAGEVIELSPCRVEQMLSRYTRFARACRKGGAPVWTGTACMAQPAVEFVMPLPHFARVARAARRRNLSRVVLVAGSALRLVGGFAKSCEYLARVAAFLERQGLAVSFRLGHAPDDDLRFFTRAAAFFPAGGAYSRYAGEVAAAFGVDVLKLSNRSVPPIAEVKHLRRQYLRYIC</sequence>
<dbReference type="Proteomes" id="UP001515480">
    <property type="component" value="Unassembled WGS sequence"/>
</dbReference>
<protein>
    <submittedName>
        <fullName evidence="2">Uncharacterized protein</fullName>
    </submittedName>
</protein>
<feature type="compositionally biased region" description="Pro residues" evidence="1">
    <location>
        <begin position="67"/>
        <end position="76"/>
    </location>
</feature>
<keyword evidence="3" id="KW-1185">Reference proteome</keyword>
<organism evidence="2 3">
    <name type="scientific">Prymnesium parvum</name>
    <name type="common">Toxic golden alga</name>
    <dbReference type="NCBI Taxonomy" id="97485"/>
    <lineage>
        <taxon>Eukaryota</taxon>
        <taxon>Haptista</taxon>
        <taxon>Haptophyta</taxon>
        <taxon>Prymnesiophyceae</taxon>
        <taxon>Prymnesiales</taxon>
        <taxon>Prymnesiaceae</taxon>
        <taxon>Prymnesium</taxon>
    </lineage>
</organism>
<feature type="compositionally biased region" description="Pro residues" evidence="1">
    <location>
        <begin position="37"/>
        <end position="47"/>
    </location>
</feature>
<gene>
    <name evidence="2" type="ORF">AB1Y20_011584</name>
</gene>
<feature type="region of interest" description="Disordered" evidence="1">
    <location>
        <begin position="35"/>
        <end position="87"/>
    </location>
</feature>